<evidence type="ECO:0008006" key="4">
    <source>
        <dbReference type="Google" id="ProtNLM"/>
    </source>
</evidence>
<dbReference type="OrthoDB" id="6152256at2759"/>
<name>A0A2T7PBD7_POMCA</name>
<organism evidence="2 3">
    <name type="scientific">Pomacea canaliculata</name>
    <name type="common">Golden apple snail</name>
    <dbReference type="NCBI Taxonomy" id="400727"/>
    <lineage>
        <taxon>Eukaryota</taxon>
        <taxon>Metazoa</taxon>
        <taxon>Spiralia</taxon>
        <taxon>Lophotrochozoa</taxon>
        <taxon>Mollusca</taxon>
        <taxon>Gastropoda</taxon>
        <taxon>Caenogastropoda</taxon>
        <taxon>Architaenioglossa</taxon>
        <taxon>Ampullarioidea</taxon>
        <taxon>Ampullariidae</taxon>
        <taxon>Pomacea</taxon>
    </lineage>
</organism>
<dbReference type="AlphaFoldDB" id="A0A2T7PBD7"/>
<comment type="caution">
    <text evidence="2">The sequence shown here is derived from an EMBL/GenBank/DDBJ whole genome shotgun (WGS) entry which is preliminary data.</text>
</comment>
<dbReference type="Proteomes" id="UP000245119">
    <property type="component" value="Linkage Group LG5"/>
</dbReference>
<feature type="region of interest" description="Disordered" evidence="1">
    <location>
        <begin position="1"/>
        <end position="30"/>
    </location>
</feature>
<keyword evidence="3" id="KW-1185">Reference proteome</keyword>
<accession>A0A2T7PBD7</accession>
<dbReference type="EMBL" id="PZQS01000005">
    <property type="protein sequence ID" value="PVD30735.1"/>
    <property type="molecule type" value="Genomic_DNA"/>
</dbReference>
<gene>
    <name evidence="2" type="ORF">C0Q70_10010</name>
</gene>
<protein>
    <recommendedName>
        <fullName evidence="4">VWFC domain-containing protein</fullName>
    </recommendedName>
</protein>
<proteinExistence type="predicted"/>
<evidence type="ECO:0000313" key="2">
    <source>
        <dbReference type="EMBL" id="PVD30735.1"/>
    </source>
</evidence>
<sequence>MSPETDAATPVPRAKLSNTVRRDNHRPGGARWNEVRVSKTELLLTWCSFCDLLYRYLHSHLHHPSDNNNNPLWLPTTPFGCVTDDGRHIPLGQSVTDLEPGACRICECGREGLNCMYGDCLAPMCVDYVRSGCCYRCPNGKNCRLPSGEIISAPVERDGMRCECPPQDRGLPGAPSASHTTAICTPRTTIPIVG</sequence>
<evidence type="ECO:0000256" key="1">
    <source>
        <dbReference type="SAM" id="MobiDB-lite"/>
    </source>
</evidence>
<evidence type="ECO:0000313" key="3">
    <source>
        <dbReference type="Proteomes" id="UP000245119"/>
    </source>
</evidence>
<reference evidence="2 3" key="1">
    <citation type="submission" date="2018-04" db="EMBL/GenBank/DDBJ databases">
        <title>The genome of golden apple snail Pomacea canaliculata provides insight into stress tolerance and invasive adaptation.</title>
        <authorList>
            <person name="Liu C."/>
            <person name="Liu B."/>
            <person name="Ren Y."/>
            <person name="Zhang Y."/>
            <person name="Wang H."/>
            <person name="Li S."/>
            <person name="Jiang F."/>
            <person name="Yin L."/>
            <person name="Zhang G."/>
            <person name="Qian W."/>
            <person name="Fan W."/>
        </authorList>
    </citation>
    <scope>NUCLEOTIDE SEQUENCE [LARGE SCALE GENOMIC DNA]</scope>
    <source>
        <strain evidence="2">SZHN2017</strain>
        <tissue evidence="2">Muscle</tissue>
    </source>
</reference>